<feature type="region of interest" description="Disordered" evidence="1">
    <location>
        <begin position="25"/>
        <end position="101"/>
    </location>
</feature>
<dbReference type="AlphaFoldDB" id="A0A8K0EEL4"/>
<dbReference type="Proteomes" id="UP000838412">
    <property type="component" value="Chromosome 17"/>
</dbReference>
<dbReference type="OrthoDB" id="5957536at2759"/>
<feature type="compositionally biased region" description="Basic residues" evidence="1">
    <location>
        <begin position="25"/>
        <end position="38"/>
    </location>
</feature>
<proteinExistence type="predicted"/>
<gene>
    <name evidence="2" type="primary">Hypp8408</name>
    <name evidence="2" type="ORF">BLAG_LOCUS10085</name>
</gene>
<dbReference type="PANTHER" id="PTHR47526">
    <property type="entry name" value="ATP-DEPENDENT DNA HELICASE"/>
    <property type="match status" value="1"/>
</dbReference>
<accession>A0A8K0EEL4</accession>
<evidence type="ECO:0000313" key="3">
    <source>
        <dbReference type="Proteomes" id="UP000838412"/>
    </source>
</evidence>
<name>A0A8K0EEL4_BRALA</name>
<feature type="compositionally biased region" description="Acidic residues" evidence="1">
    <location>
        <begin position="77"/>
        <end position="95"/>
    </location>
</feature>
<dbReference type="EMBL" id="OV696702">
    <property type="protein sequence ID" value="CAH1248781.1"/>
    <property type="molecule type" value="Genomic_DNA"/>
</dbReference>
<sequence length="216" mass="23721">MSVIEATIASLQALVIPAMKLKARKDKKHRLVSQRKEKHPVLPPRQRGGGAHVRQPEVNNKIAGPSTVSLPRGGPETESELDSESEEEDFSETEETVGCTSAPIPKTEFRALIRKDRVCFLKAKVVPGQRVTDDPQNPWGMLKKMEGYVVAAHCTYMSFKAAPETPRSTPEQQDNSPPLRQTCSHIAALLFKVKAAVRNNLVNPACTSTACERKAA</sequence>
<dbReference type="PANTHER" id="PTHR47526:SF3">
    <property type="entry name" value="PHD-TYPE DOMAIN-CONTAINING PROTEIN"/>
    <property type="match status" value="1"/>
</dbReference>
<reference evidence="2" key="1">
    <citation type="submission" date="2022-01" db="EMBL/GenBank/DDBJ databases">
        <authorList>
            <person name="Braso-Vives M."/>
        </authorList>
    </citation>
    <scope>NUCLEOTIDE SEQUENCE</scope>
</reference>
<keyword evidence="3" id="KW-1185">Reference proteome</keyword>
<evidence type="ECO:0000313" key="2">
    <source>
        <dbReference type="EMBL" id="CAH1248781.1"/>
    </source>
</evidence>
<organism evidence="2 3">
    <name type="scientific">Branchiostoma lanceolatum</name>
    <name type="common">Common lancelet</name>
    <name type="synonym">Amphioxus lanceolatum</name>
    <dbReference type="NCBI Taxonomy" id="7740"/>
    <lineage>
        <taxon>Eukaryota</taxon>
        <taxon>Metazoa</taxon>
        <taxon>Chordata</taxon>
        <taxon>Cephalochordata</taxon>
        <taxon>Leptocardii</taxon>
        <taxon>Amphioxiformes</taxon>
        <taxon>Branchiostomatidae</taxon>
        <taxon>Branchiostoma</taxon>
    </lineage>
</organism>
<evidence type="ECO:0000256" key="1">
    <source>
        <dbReference type="SAM" id="MobiDB-lite"/>
    </source>
</evidence>
<protein>
    <submittedName>
        <fullName evidence="2">Hypp8408 protein</fullName>
    </submittedName>
</protein>